<evidence type="ECO:0000313" key="4">
    <source>
        <dbReference type="EMBL" id="WOG96710.1"/>
    </source>
</evidence>
<dbReference type="Pfam" id="PF13639">
    <property type="entry name" value="zf-RING_2"/>
    <property type="match status" value="1"/>
</dbReference>
<keyword evidence="5" id="KW-1185">Reference proteome</keyword>
<feature type="region of interest" description="Disordered" evidence="2">
    <location>
        <begin position="1"/>
        <end position="29"/>
    </location>
</feature>
<evidence type="ECO:0000256" key="2">
    <source>
        <dbReference type="SAM" id="MobiDB-lite"/>
    </source>
</evidence>
<dbReference type="Proteomes" id="UP000077755">
    <property type="component" value="Chromosome 4"/>
</dbReference>
<keyword evidence="1" id="KW-0479">Metal-binding</keyword>
<dbReference type="PROSITE" id="PS50089">
    <property type="entry name" value="ZF_RING_2"/>
    <property type="match status" value="1"/>
</dbReference>
<evidence type="ECO:0000256" key="1">
    <source>
        <dbReference type="PROSITE-ProRule" id="PRU00175"/>
    </source>
</evidence>
<feature type="compositionally biased region" description="Polar residues" evidence="2">
    <location>
        <begin position="108"/>
        <end position="118"/>
    </location>
</feature>
<feature type="region of interest" description="Disordered" evidence="2">
    <location>
        <begin position="140"/>
        <end position="161"/>
    </location>
</feature>
<proteinExistence type="predicted"/>
<dbReference type="InterPro" id="IPR013083">
    <property type="entry name" value="Znf_RING/FYVE/PHD"/>
</dbReference>
<dbReference type="EMBL" id="CP093346">
    <property type="protein sequence ID" value="WOG96710.1"/>
    <property type="molecule type" value="Genomic_DNA"/>
</dbReference>
<dbReference type="PANTHER" id="PTHR31150:SF19">
    <property type="entry name" value="RING-TYPE DOMAIN-CONTAINING PROTEIN"/>
    <property type="match status" value="1"/>
</dbReference>
<feature type="compositionally biased region" description="Acidic residues" evidence="2">
    <location>
        <begin position="277"/>
        <end position="286"/>
    </location>
</feature>
<dbReference type="AlphaFoldDB" id="A0AAF0WV75"/>
<feature type="compositionally biased region" description="Polar residues" evidence="2">
    <location>
        <begin position="17"/>
        <end position="29"/>
    </location>
</feature>
<evidence type="ECO:0000259" key="3">
    <source>
        <dbReference type="PROSITE" id="PS50089"/>
    </source>
</evidence>
<feature type="domain" description="RING-type" evidence="3">
    <location>
        <begin position="313"/>
        <end position="374"/>
    </location>
</feature>
<feature type="compositionally biased region" description="Basic and acidic residues" evidence="2">
    <location>
        <begin position="1"/>
        <end position="16"/>
    </location>
</feature>
<feature type="compositionally biased region" description="Basic residues" evidence="2">
    <location>
        <begin position="254"/>
        <end position="271"/>
    </location>
</feature>
<reference evidence="4" key="2">
    <citation type="submission" date="2022-03" db="EMBL/GenBank/DDBJ databases">
        <title>Draft title - Genomic analysis of global carrot germplasm unveils the trajectory of domestication and the origin of high carotenoid orange carrot.</title>
        <authorList>
            <person name="Iorizzo M."/>
            <person name="Ellison S."/>
            <person name="Senalik D."/>
            <person name="Macko-Podgorni A."/>
            <person name="Grzebelus D."/>
            <person name="Bostan H."/>
            <person name="Rolling W."/>
            <person name="Curaba J."/>
            <person name="Simon P."/>
        </authorList>
    </citation>
    <scope>NUCLEOTIDE SEQUENCE</scope>
    <source>
        <tissue evidence="4">Leaf</tissue>
    </source>
</reference>
<feature type="compositionally biased region" description="Polar residues" evidence="2">
    <location>
        <begin position="236"/>
        <end position="245"/>
    </location>
</feature>
<reference evidence="4" key="1">
    <citation type="journal article" date="2016" name="Nat. Genet.">
        <title>A high-quality carrot genome assembly provides new insights into carotenoid accumulation and asterid genome evolution.</title>
        <authorList>
            <person name="Iorizzo M."/>
            <person name="Ellison S."/>
            <person name="Senalik D."/>
            <person name="Zeng P."/>
            <person name="Satapoomin P."/>
            <person name="Huang J."/>
            <person name="Bowman M."/>
            <person name="Iovene M."/>
            <person name="Sanseverino W."/>
            <person name="Cavagnaro P."/>
            <person name="Yildiz M."/>
            <person name="Macko-Podgorni A."/>
            <person name="Moranska E."/>
            <person name="Grzebelus E."/>
            <person name="Grzebelus D."/>
            <person name="Ashrafi H."/>
            <person name="Zheng Z."/>
            <person name="Cheng S."/>
            <person name="Spooner D."/>
            <person name="Van Deynze A."/>
            <person name="Simon P."/>
        </authorList>
    </citation>
    <scope>NUCLEOTIDE SEQUENCE</scope>
    <source>
        <tissue evidence="4">Leaf</tissue>
    </source>
</reference>
<dbReference type="Gene3D" id="3.30.40.10">
    <property type="entry name" value="Zinc/RING finger domain, C3HC4 (zinc finger)"/>
    <property type="match status" value="1"/>
</dbReference>
<organism evidence="4 5">
    <name type="scientific">Daucus carota subsp. sativus</name>
    <name type="common">Carrot</name>
    <dbReference type="NCBI Taxonomy" id="79200"/>
    <lineage>
        <taxon>Eukaryota</taxon>
        <taxon>Viridiplantae</taxon>
        <taxon>Streptophyta</taxon>
        <taxon>Embryophyta</taxon>
        <taxon>Tracheophyta</taxon>
        <taxon>Spermatophyta</taxon>
        <taxon>Magnoliopsida</taxon>
        <taxon>eudicotyledons</taxon>
        <taxon>Gunneridae</taxon>
        <taxon>Pentapetalae</taxon>
        <taxon>asterids</taxon>
        <taxon>campanulids</taxon>
        <taxon>Apiales</taxon>
        <taxon>Apiaceae</taxon>
        <taxon>Apioideae</taxon>
        <taxon>Scandiceae</taxon>
        <taxon>Daucinae</taxon>
        <taxon>Daucus</taxon>
        <taxon>Daucus sect. Daucus</taxon>
    </lineage>
</organism>
<keyword evidence="1" id="KW-0863">Zinc-finger</keyword>
<dbReference type="PANTHER" id="PTHR31150">
    <property type="entry name" value="EXPRESSED PROTEIN"/>
    <property type="match status" value="1"/>
</dbReference>
<protein>
    <recommendedName>
        <fullName evidence="3">RING-type domain-containing protein</fullName>
    </recommendedName>
</protein>
<dbReference type="KEGG" id="dcr:108215941"/>
<feature type="region of interest" description="Disordered" evidence="2">
    <location>
        <begin position="95"/>
        <end position="119"/>
    </location>
</feature>
<accession>A0AAF0WV75</accession>
<name>A0AAF0WV75_DAUCS</name>
<dbReference type="SUPFAM" id="SSF57850">
    <property type="entry name" value="RING/U-box"/>
    <property type="match status" value="1"/>
</dbReference>
<dbReference type="GO" id="GO:0008270">
    <property type="term" value="F:zinc ion binding"/>
    <property type="evidence" value="ECO:0007669"/>
    <property type="project" value="UniProtKB-KW"/>
</dbReference>
<sequence>MVRDYYSHADPCRETVPRNNQHRYPQTHTFSREPSNFVRQSHPGRVRHYYSRRYKPSRATEDSYEHHVYGPSVYDSDRCPIGSLCTFDRPSSFRREFKRRGSKPREAYSQQTRRSQNGLPERYVWNREYLNENLLQHGSLGSSKKQFRSHSKRSSSNIRRIESCSRSNSGYDEYPRYWASRDERITPDCMNPSHNFQVSQKPHYCRRFPNRTASRINSGYDECPRSRASLDKMISSTVQLQPSKSTDSKTYYKPPRKSRRRKAVNMKKHTPRRDQISEDSDSDSDSLTEFSEPIHIKWDGGIGKECVHIEQICPVCEKDLSYISSIDSYYEDDAEPPKLPEVAVLPCGHAFHTECLMQFTEEGQSREPPCFLCNSYLD</sequence>
<evidence type="ECO:0000313" key="5">
    <source>
        <dbReference type="Proteomes" id="UP000077755"/>
    </source>
</evidence>
<feature type="region of interest" description="Disordered" evidence="2">
    <location>
        <begin position="236"/>
        <end position="288"/>
    </location>
</feature>
<dbReference type="SMART" id="SM00184">
    <property type="entry name" value="RING"/>
    <property type="match status" value="1"/>
</dbReference>
<keyword evidence="1" id="KW-0862">Zinc</keyword>
<gene>
    <name evidence="4" type="ORF">DCAR_0416046</name>
</gene>
<dbReference type="InterPro" id="IPR001841">
    <property type="entry name" value="Znf_RING"/>
</dbReference>